<dbReference type="GO" id="GO:0008237">
    <property type="term" value="F:metallopeptidase activity"/>
    <property type="evidence" value="ECO:0007669"/>
    <property type="project" value="InterPro"/>
</dbReference>
<dbReference type="AlphaFoldDB" id="A0A1I5TNX3"/>
<dbReference type="SUPFAM" id="SSF55486">
    <property type="entry name" value="Metalloproteases ('zincins'), catalytic domain"/>
    <property type="match status" value="1"/>
</dbReference>
<dbReference type="InterPro" id="IPR024079">
    <property type="entry name" value="MetalloPept_cat_dom_sf"/>
</dbReference>
<dbReference type="RefSeq" id="WP_092913863.1">
    <property type="nucleotide sequence ID" value="NZ_FOXB01000046.1"/>
</dbReference>
<dbReference type="GO" id="GO:0004177">
    <property type="term" value="F:aminopeptidase activity"/>
    <property type="evidence" value="ECO:0007669"/>
    <property type="project" value="TreeGrafter"/>
</dbReference>
<keyword evidence="3" id="KW-1185">Reference proteome</keyword>
<reference evidence="2 3" key="1">
    <citation type="submission" date="2016-10" db="EMBL/GenBank/DDBJ databases">
        <authorList>
            <person name="de Groot N.N."/>
        </authorList>
    </citation>
    <scope>NUCLEOTIDE SEQUENCE [LARGE SCALE GENOMIC DNA]</scope>
    <source>
        <strain evidence="2 3">EP1-55-1</strain>
    </source>
</reference>
<dbReference type="InterPro" id="IPR010384">
    <property type="entry name" value="MtfA_fam"/>
</dbReference>
<dbReference type="Gene3D" id="3.40.390.10">
    <property type="entry name" value="Collagenase (Catalytic Domain)"/>
    <property type="match status" value="1"/>
</dbReference>
<dbReference type="InterPro" id="IPR042252">
    <property type="entry name" value="MtfA_N"/>
</dbReference>
<dbReference type="CDD" id="cd20169">
    <property type="entry name" value="Peptidase_M90_mtfA"/>
    <property type="match status" value="1"/>
</dbReference>
<evidence type="ECO:0000256" key="1">
    <source>
        <dbReference type="SAM" id="Phobius"/>
    </source>
</evidence>
<dbReference type="STRING" id="223786.SAMN05216234_14612"/>
<organism evidence="2 3">
    <name type="scientific">Hydrogenimonas thermophila</name>
    <dbReference type="NCBI Taxonomy" id="223786"/>
    <lineage>
        <taxon>Bacteria</taxon>
        <taxon>Pseudomonadati</taxon>
        <taxon>Campylobacterota</taxon>
        <taxon>Epsilonproteobacteria</taxon>
        <taxon>Campylobacterales</taxon>
        <taxon>Hydrogenimonadaceae</taxon>
        <taxon>Hydrogenimonas</taxon>
    </lineage>
</organism>
<keyword evidence="1" id="KW-0472">Membrane</keyword>
<dbReference type="PANTHER" id="PTHR30164:SF2">
    <property type="entry name" value="PROTEIN MTFA"/>
    <property type="match status" value="1"/>
</dbReference>
<accession>A0A1I5TNX3</accession>
<gene>
    <name evidence="2" type="ORF">SAMN05216234_14612</name>
</gene>
<dbReference type="OrthoDB" id="9786424at2"/>
<keyword evidence="1" id="KW-0812">Transmembrane</keyword>
<evidence type="ECO:0000313" key="2">
    <source>
        <dbReference type="EMBL" id="SFP84591.1"/>
    </source>
</evidence>
<dbReference type="EMBL" id="FOXB01000046">
    <property type="protein sequence ID" value="SFP84591.1"/>
    <property type="molecule type" value="Genomic_DNA"/>
</dbReference>
<sequence>MYNLALLFIFSSFGLLGFGFYFFLKIKESKKLQHIRSLPFDQKYREYLRRIELYRNLPKEDKERIERTILEFIYTKEFLGVQLKVTEEMKVVIAFHACLLLFKSKLGGCYQQLKTVIIYPTTVAIENMHNNSGIYTKEKLLIDGQSTGDTVVIIWNNAKREAYHHSYNNVIIHEFAHEIDFMNGAADGIPPLESSKYYEWVSIIYKDFQKMSQAFIGKKDIGKYKFLGEYAVTNKAEFFAVITERFFESPNILKKKFPELYNELKDFYGIDPISNILINNRSNLN</sequence>
<dbReference type="PANTHER" id="PTHR30164">
    <property type="entry name" value="MTFA PEPTIDASE"/>
    <property type="match status" value="1"/>
</dbReference>
<dbReference type="GO" id="GO:0005829">
    <property type="term" value="C:cytosol"/>
    <property type="evidence" value="ECO:0007669"/>
    <property type="project" value="TreeGrafter"/>
</dbReference>
<evidence type="ECO:0000313" key="3">
    <source>
        <dbReference type="Proteomes" id="UP000199227"/>
    </source>
</evidence>
<proteinExistence type="predicted"/>
<protein>
    <recommendedName>
        <fullName evidence="4">Zinc-dependent peptidase</fullName>
    </recommendedName>
</protein>
<feature type="transmembrane region" description="Helical" evidence="1">
    <location>
        <begin position="6"/>
        <end position="24"/>
    </location>
</feature>
<keyword evidence="1" id="KW-1133">Transmembrane helix</keyword>
<dbReference type="Proteomes" id="UP000199227">
    <property type="component" value="Unassembled WGS sequence"/>
</dbReference>
<evidence type="ECO:0008006" key="4">
    <source>
        <dbReference type="Google" id="ProtNLM"/>
    </source>
</evidence>
<dbReference type="Pfam" id="PF06167">
    <property type="entry name" value="Peptidase_M90"/>
    <property type="match status" value="1"/>
</dbReference>
<name>A0A1I5TNX3_9BACT</name>
<dbReference type="Gene3D" id="1.10.472.150">
    <property type="entry name" value="Glucose-regulated metallo-peptidase M90, N-terminal domain"/>
    <property type="match status" value="1"/>
</dbReference>